<reference evidence="1" key="1">
    <citation type="submission" date="2018-05" db="EMBL/GenBank/DDBJ databases">
        <authorList>
            <person name="Lanie J.A."/>
            <person name="Ng W.-L."/>
            <person name="Kazmierczak K.M."/>
            <person name="Andrzejewski T.M."/>
            <person name="Davidsen T.M."/>
            <person name="Wayne K.J."/>
            <person name="Tettelin H."/>
            <person name="Glass J.I."/>
            <person name="Rusch D."/>
            <person name="Podicherti R."/>
            <person name="Tsui H.-C.T."/>
            <person name="Winkler M.E."/>
        </authorList>
    </citation>
    <scope>NUCLEOTIDE SEQUENCE</scope>
</reference>
<evidence type="ECO:0000313" key="1">
    <source>
        <dbReference type="EMBL" id="SVD47295.1"/>
    </source>
</evidence>
<dbReference type="EMBL" id="UINC01152885">
    <property type="protein sequence ID" value="SVD47295.1"/>
    <property type="molecule type" value="Genomic_DNA"/>
</dbReference>
<name>A0A382VMQ6_9ZZZZ</name>
<proteinExistence type="predicted"/>
<accession>A0A382VMQ6</accession>
<dbReference type="Gene3D" id="2.40.160.130">
    <property type="entry name" value="Capsule assembly protein Wzi"/>
    <property type="match status" value="1"/>
</dbReference>
<dbReference type="InterPro" id="IPR038636">
    <property type="entry name" value="Wzi_sf"/>
</dbReference>
<organism evidence="1">
    <name type="scientific">marine metagenome</name>
    <dbReference type="NCBI Taxonomy" id="408172"/>
    <lineage>
        <taxon>unclassified sequences</taxon>
        <taxon>metagenomes</taxon>
        <taxon>ecological metagenomes</taxon>
    </lineage>
</organism>
<gene>
    <name evidence="1" type="ORF">METZ01_LOCUS400149</name>
</gene>
<sequence>MYKFLLFFLTVITFSQTFRITPEFTYEYASDNESYIIEGLESQDYEFTFIGEFKKDKLNILTRMGYHFIDGMIGYPSDFTRLQGLHWVEHPPGIGDDQRNYYVADMKLEYGDSSNYYYFNKWDQHWGPGVNSLTISKNIPRFFHFGFKWKLKENLRFEYFHGKLKSGVGNSIFSHYYSDLDGRFTRTFDTIRNIVGHRIEWQPMQQVIVSGSELVIYANRSIEFTYLLPFVPFFPIQTYIGETDNVIMSGDI</sequence>
<dbReference type="AlphaFoldDB" id="A0A382VMQ6"/>
<protein>
    <submittedName>
        <fullName evidence="1">Uncharacterized protein</fullName>
    </submittedName>
</protein>
<feature type="non-terminal residue" evidence="1">
    <location>
        <position position="252"/>
    </location>
</feature>